<name>A0A9W9TA94_9EURO</name>
<dbReference type="RefSeq" id="XP_058311170.1">
    <property type="nucleotide sequence ID" value="XM_058448826.1"/>
</dbReference>
<reference evidence="1" key="1">
    <citation type="submission" date="2022-12" db="EMBL/GenBank/DDBJ databases">
        <authorList>
            <person name="Petersen C."/>
        </authorList>
    </citation>
    <scope>NUCLEOTIDE SEQUENCE</scope>
    <source>
        <strain evidence="1">IBT 15544</strain>
    </source>
</reference>
<proteinExistence type="predicted"/>
<comment type="caution">
    <text evidence="1">The sequence shown here is derived from an EMBL/GenBank/DDBJ whole genome shotgun (WGS) entry which is preliminary data.</text>
</comment>
<dbReference type="Proteomes" id="UP001150904">
    <property type="component" value="Unassembled WGS sequence"/>
</dbReference>
<dbReference type="OrthoDB" id="5343483at2759"/>
<protein>
    <submittedName>
        <fullName evidence="1">Uncharacterized protein</fullName>
    </submittedName>
</protein>
<dbReference type="GeneID" id="83176127"/>
<evidence type="ECO:0000313" key="1">
    <source>
        <dbReference type="EMBL" id="KAJ5215357.1"/>
    </source>
</evidence>
<gene>
    <name evidence="1" type="ORF">N7498_001764</name>
</gene>
<evidence type="ECO:0000313" key="2">
    <source>
        <dbReference type="Proteomes" id="UP001150904"/>
    </source>
</evidence>
<organism evidence="1 2">
    <name type="scientific">Penicillium cinerascens</name>
    <dbReference type="NCBI Taxonomy" id="70096"/>
    <lineage>
        <taxon>Eukaryota</taxon>
        <taxon>Fungi</taxon>
        <taxon>Dikarya</taxon>
        <taxon>Ascomycota</taxon>
        <taxon>Pezizomycotina</taxon>
        <taxon>Eurotiomycetes</taxon>
        <taxon>Eurotiomycetidae</taxon>
        <taxon>Eurotiales</taxon>
        <taxon>Aspergillaceae</taxon>
        <taxon>Penicillium</taxon>
    </lineage>
</organism>
<dbReference type="AlphaFoldDB" id="A0A9W9TA94"/>
<dbReference type="EMBL" id="JAPQKR010000005">
    <property type="protein sequence ID" value="KAJ5215357.1"/>
    <property type="molecule type" value="Genomic_DNA"/>
</dbReference>
<sequence>GGDNATGLGLFRKKLYRITLKDWTLDLYFICISSKILRMLDNLSTTSSAGWPTIQRRRIPFKPFETFMHRLMRTLL</sequence>
<reference evidence="1" key="2">
    <citation type="journal article" date="2023" name="IMA Fungus">
        <title>Comparative genomic study of the Penicillium genus elucidates a diverse pangenome and 15 lateral gene transfer events.</title>
        <authorList>
            <person name="Petersen C."/>
            <person name="Sorensen T."/>
            <person name="Nielsen M.R."/>
            <person name="Sondergaard T.E."/>
            <person name="Sorensen J.L."/>
            <person name="Fitzpatrick D.A."/>
            <person name="Frisvad J.C."/>
            <person name="Nielsen K.L."/>
        </authorList>
    </citation>
    <scope>NUCLEOTIDE SEQUENCE</scope>
    <source>
        <strain evidence="1">IBT 15544</strain>
    </source>
</reference>
<keyword evidence="2" id="KW-1185">Reference proteome</keyword>
<feature type="non-terminal residue" evidence="1">
    <location>
        <position position="1"/>
    </location>
</feature>
<accession>A0A9W9TA94</accession>